<name>A0A8H9Z0K3_9PSED</name>
<dbReference type="InterPro" id="IPR005119">
    <property type="entry name" value="LysR_subst-bd"/>
</dbReference>
<dbReference type="Pfam" id="PF00126">
    <property type="entry name" value="HTH_1"/>
    <property type="match status" value="1"/>
</dbReference>
<dbReference type="EMBL" id="JABWQF010000039">
    <property type="protein sequence ID" value="MBC3298058.1"/>
    <property type="molecule type" value="Genomic_DNA"/>
</dbReference>
<accession>A0A8H9Z0K3</accession>
<keyword evidence="2" id="KW-0805">Transcription regulation</keyword>
<dbReference type="GO" id="GO:0003700">
    <property type="term" value="F:DNA-binding transcription factor activity"/>
    <property type="evidence" value="ECO:0007669"/>
    <property type="project" value="InterPro"/>
</dbReference>
<evidence type="ECO:0000313" key="6">
    <source>
        <dbReference type="EMBL" id="MBC3298058.1"/>
    </source>
</evidence>
<dbReference type="RefSeq" id="WP_065880722.1">
    <property type="nucleotide sequence ID" value="NZ_CP077084.1"/>
</dbReference>
<dbReference type="Proteomes" id="UP000615613">
    <property type="component" value="Chromosome"/>
</dbReference>
<evidence type="ECO:0000256" key="3">
    <source>
        <dbReference type="ARBA" id="ARBA00023125"/>
    </source>
</evidence>
<dbReference type="InterPro" id="IPR036390">
    <property type="entry name" value="WH_DNA-bd_sf"/>
</dbReference>
<feature type="domain" description="HTH lysR-type" evidence="5">
    <location>
        <begin position="3"/>
        <end position="60"/>
    </location>
</feature>
<evidence type="ECO:0000313" key="8">
    <source>
        <dbReference type="Proteomes" id="UP000615613"/>
    </source>
</evidence>
<dbReference type="SUPFAM" id="SSF53850">
    <property type="entry name" value="Periplasmic binding protein-like II"/>
    <property type="match status" value="1"/>
</dbReference>
<dbReference type="SUPFAM" id="SSF46785">
    <property type="entry name" value="Winged helix' DNA-binding domain"/>
    <property type="match status" value="1"/>
</dbReference>
<dbReference type="CDD" id="cd08421">
    <property type="entry name" value="PBP2_LTTR_like_1"/>
    <property type="match status" value="1"/>
</dbReference>
<gene>
    <name evidence="7" type="ORF">HU722_0024700</name>
    <name evidence="6" type="ORF">HU722_41655</name>
</gene>
<keyword evidence="3" id="KW-0238">DNA-binding</keyword>
<dbReference type="InterPro" id="IPR000847">
    <property type="entry name" value="LysR_HTH_N"/>
</dbReference>
<dbReference type="GO" id="GO:0005829">
    <property type="term" value="C:cytosol"/>
    <property type="evidence" value="ECO:0007669"/>
    <property type="project" value="TreeGrafter"/>
</dbReference>
<dbReference type="Gene3D" id="1.10.10.10">
    <property type="entry name" value="Winged helix-like DNA-binding domain superfamily/Winged helix DNA-binding domain"/>
    <property type="match status" value="1"/>
</dbReference>
<dbReference type="Pfam" id="PF03466">
    <property type="entry name" value="LysR_substrate"/>
    <property type="match status" value="1"/>
</dbReference>
<reference evidence="7" key="2">
    <citation type="submission" date="2021-06" db="EMBL/GenBank/DDBJ databases">
        <title>Updating the genus Pseudomonas: Description of 43 new species and partition of the Pseudomonas putida group.</title>
        <authorList>
            <person name="Girard L."/>
            <person name="Lood C."/>
            <person name="Vandamme P."/>
            <person name="Rokni-Zadeh H."/>
            <person name="van Noort V."/>
            <person name="Hofte M."/>
            <person name="Lavigne R."/>
            <person name="De Mot R."/>
        </authorList>
    </citation>
    <scope>NUCLEOTIDE SEQUENCE</scope>
    <source>
        <strain evidence="7">SWRI145</strain>
    </source>
</reference>
<evidence type="ECO:0000313" key="7">
    <source>
        <dbReference type="EMBL" id="QXH83144.1"/>
    </source>
</evidence>
<evidence type="ECO:0000256" key="2">
    <source>
        <dbReference type="ARBA" id="ARBA00023015"/>
    </source>
</evidence>
<dbReference type="AlphaFoldDB" id="A0A8H9Z0K3"/>
<dbReference type="Gene3D" id="3.40.190.290">
    <property type="match status" value="1"/>
</dbReference>
<dbReference type="InterPro" id="IPR050950">
    <property type="entry name" value="HTH-type_LysR_regulators"/>
</dbReference>
<dbReference type="PROSITE" id="PS50931">
    <property type="entry name" value="HTH_LYSR"/>
    <property type="match status" value="1"/>
</dbReference>
<evidence type="ECO:0000256" key="1">
    <source>
        <dbReference type="ARBA" id="ARBA00009437"/>
    </source>
</evidence>
<proteinExistence type="inferred from homology"/>
<evidence type="ECO:0000256" key="4">
    <source>
        <dbReference type="ARBA" id="ARBA00023163"/>
    </source>
</evidence>
<sequence length="298" mass="32904">MHFDLIDLRLYLHILDTGNITAGAARSHLSLAAASARIRAMEASLGIEFLERGRRGVTPTPAGKALARHARLLLQQAEHLQQDLAEYANGIKGQLRLLCNTTALSEYLPELLADFLREHPNLDIDLQELPSLRITQALRQGTADLGIISDAVDTHGLQTLAFRDDPLVLIMPLDHPLTTQHVSFIASLQHDFVGLAANSALSVYLEEQALHAGFRLQTRIRAEGFDGVIRMVARGAGLGIVPQAALERGQQERRFKAQPLQEDWACRKLLLCARSFEHLPGYAKALFEALALPLRKNT</sequence>
<dbReference type="GO" id="GO:0003677">
    <property type="term" value="F:DNA binding"/>
    <property type="evidence" value="ECO:0007669"/>
    <property type="project" value="UniProtKB-KW"/>
</dbReference>
<keyword evidence="4" id="KW-0804">Transcription</keyword>
<dbReference type="PANTHER" id="PTHR30419:SF2">
    <property type="entry name" value="LYSR FAMILY TRANSCRIPTIONAL REGULATOR"/>
    <property type="match status" value="1"/>
</dbReference>
<reference evidence="6" key="1">
    <citation type="journal article" date="2020" name="Microorganisms">
        <title>Reliable Identification of Environmental Pseudomonas Isolates Using the rpoD Gene.</title>
        <authorList>
            <consortium name="The Broad Institute Genome Sequencing Platform"/>
            <person name="Girard L."/>
            <person name="Lood C."/>
            <person name="Rokni-Zadeh H."/>
            <person name="van Noort V."/>
            <person name="Lavigne R."/>
            <person name="De Mot R."/>
        </authorList>
    </citation>
    <scope>NUCLEOTIDE SEQUENCE [LARGE SCALE GENOMIC DNA]</scope>
    <source>
        <strain evidence="6">SWRI145</strain>
    </source>
</reference>
<organism evidence="6">
    <name type="scientific">Pseudomonas tritici</name>
    <dbReference type="NCBI Taxonomy" id="2745518"/>
    <lineage>
        <taxon>Bacteria</taxon>
        <taxon>Pseudomonadati</taxon>
        <taxon>Pseudomonadota</taxon>
        <taxon>Gammaproteobacteria</taxon>
        <taxon>Pseudomonadales</taxon>
        <taxon>Pseudomonadaceae</taxon>
        <taxon>Pseudomonas</taxon>
    </lineage>
</organism>
<dbReference type="PANTHER" id="PTHR30419">
    <property type="entry name" value="HTH-TYPE TRANSCRIPTIONAL REGULATOR YBHD"/>
    <property type="match status" value="1"/>
</dbReference>
<keyword evidence="8" id="KW-1185">Reference proteome</keyword>
<protein>
    <submittedName>
        <fullName evidence="6">LysR family transcriptional regulator</fullName>
    </submittedName>
</protein>
<dbReference type="KEGG" id="ptrt:HU722_0024700"/>
<dbReference type="EMBL" id="CP077084">
    <property type="protein sequence ID" value="QXH83144.1"/>
    <property type="molecule type" value="Genomic_DNA"/>
</dbReference>
<dbReference type="InterPro" id="IPR036388">
    <property type="entry name" value="WH-like_DNA-bd_sf"/>
</dbReference>
<comment type="similarity">
    <text evidence="1">Belongs to the LysR transcriptional regulatory family.</text>
</comment>
<evidence type="ECO:0000259" key="5">
    <source>
        <dbReference type="PROSITE" id="PS50931"/>
    </source>
</evidence>